<organism evidence="1 2">
    <name type="scientific">Xenopus laevis</name>
    <name type="common">African clawed frog</name>
    <dbReference type="NCBI Taxonomy" id="8355"/>
    <lineage>
        <taxon>Eukaryota</taxon>
        <taxon>Metazoa</taxon>
        <taxon>Chordata</taxon>
        <taxon>Craniata</taxon>
        <taxon>Vertebrata</taxon>
        <taxon>Euteleostomi</taxon>
        <taxon>Amphibia</taxon>
        <taxon>Batrachia</taxon>
        <taxon>Anura</taxon>
        <taxon>Pipoidea</taxon>
        <taxon>Pipidae</taxon>
        <taxon>Xenopodinae</taxon>
        <taxon>Xenopus</taxon>
        <taxon>Xenopus</taxon>
    </lineage>
</organism>
<gene>
    <name evidence="1" type="ORF">XELAEV_18012892mg</name>
</gene>
<evidence type="ECO:0000313" key="2">
    <source>
        <dbReference type="Proteomes" id="UP000694892"/>
    </source>
</evidence>
<proteinExistence type="predicted"/>
<name>A0A974HYJ8_XENLA</name>
<evidence type="ECO:0000313" key="1">
    <source>
        <dbReference type="EMBL" id="OCT95207.1"/>
    </source>
</evidence>
<dbReference type="EMBL" id="CM004468">
    <property type="protein sequence ID" value="OCT95207.1"/>
    <property type="molecule type" value="Genomic_DNA"/>
</dbReference>
<reference evidence="2" key="1">
    <citation type="journal article" date="2016" name="Nature">
        <title>Genome evolution in the allotetraploid frog Xenopus laevis.</title>
        <authorList>
            <person name="Session A.M."/>
            <person name="Uno Y."/>
            <person name="Kwon T."/>
            <person name="Chapman J.A."/>
            <person name="Toyoda A."/>
            <person name="Takahashi S."/>
            <person name="Fukui A."/>
            <person name="Hikosaka A."/>
            <person name="Suzuki A."/>
            <person name="Kondo M."/>
            <person name="van Heeringen S.J."/>
            <person name="Quigley I."/>
            <person name="Heinz S."/>
            <person name="Ogino H."/>
            <person name="Ochi H."/>
            <person name="Hellsten U."/>
            <person name="Lyons J.B."/>
            <person name="Simakov O."/>
            <person name="Putnam N."/>
            <person name="Stites J."/>
            <person name="Kuroki Y."/>
            <person name="Tanaka T."/>
            <person name="Michiue T."/>
            <person name="Watanabe M."/>
            <person name="Bogdanovic O."/>
            <person name="Lister R."/>
            <person name="Georgiou G."/>
            <person name="Paranjpe S.S."/>
            <person name="van Kruijsbergen I."/>
            <person name="Shu S."/>
            <person name="Carlson J."/>
            <person name="Kinoshita T."/>
            <person name="Ohta Y."/>
            <person name="Mawaribuchi S."/>
            <person name="Jenkins J."/>
            <person name="Grimwood J."/>
            <person name="Schmutz J."/>
            <person name="Mitros T."/>
            <person name="Mozaffari S.V."/>
            <person name="Suzuki Y."/>
            <person name="Haramoto Y."/>
            <person name="Yamamoto T.S."/>
            <person name="Takagi C."/>
            <person name="Heald R."/>
            <person name="Miller K."/>
            <person name="Haudenschild C."/>
            <person name="Kitzman J."/>
            <person name="Nakayama T."/>
            <person name="Izutsu Y."/>
            <person name="Robert J."/>
            <person name="Fortriede J."/>
            <person name="Burns K."/>
            <person name="Lotay V."/>
            <person name="Karimi K."/>
            <person name="Yasuoka Y."/>
            <person name="Dichmann D.S."/>
            <person name="Flajnik M.F."/>
            <person name="Houston D.W."/>
            <person name="Shendure J."/>
            <person name="DuPasquier L."/>
            <person name="Vize P.D."/>
            <person name="Zorn A.M."/>
            <person name="Ito M."/>
            <person name="Marcotte E.M."/>
            <person name="Wallingford J.B."/>
            <person name="Ito Y."/>
            <person name="Asashima M."/>
            <person name="Ueno N."/>
            <person name="Matsuda Y."/>
            <person name="Veenstra G.J."/>
            <person name="Fujiyama A."/>
            <person name="Harland R.M."/>
            <person name="Taira M."/>
            <person name="Rokhsar D.S."/>
        </authorList>
    </citation>
    <scope>NUCLEOTIDE SEQUENCE [LARGE SCALE GENOMIC DNA]</scope>
    <source>
        <strain evidence="2">J</strain>
    </source>
</reference>
<dbReference type="Proteomes" id="UP000694892">
    <property type="component" value="Chromosome 2L"/>
</dbReference>
<accession>A0A974HYJ8</accession>
<protein>
    <submittedName>
        <fullName evidence="1">Uncharacterized protein</fullName>
    </submittedName>
</protein>
<dbReference type="AlphaFoldDB" id="A0A974HYJ8"/>
<sequence>MRICPQTAFIPKRANQSGFTSLSADRHCTPLAMHNTSFSFREATGESKAKCSQNIAIKLPAQSPAATPSIIHKRPI</sequence>